<accession>A0A2K3KR16</accession>
<reference evidence="1 2" key="2">
    <citation type="journal article" date="2017" name="Front. Plant Sci.">
        <title>Gene Classification and Mining of Molecular Markers Useful in Red Clover (Trifolium pratense) Breeding.</title>
        <authorList>
            <person name="Istvanek J."/>
            <person name="Dluhosova J."/>
            <person name="Dluhos P."/>
            <person name="Patkova L."/>
            <person name="Nedelnik J."/>
            <person name="Repkova J."/>
        </authorList>
    </citation>
    <scope>NUCLEOTIDE SEQUENCE [LARGE SCALE GENOMIC DNA]</scope>
    <source>
        <strain evidence="2">cv. Tatra</strain>
        <tissue evidence="1">Young leaves</tissue>
    </source>
</reference>
<evidence type="ECO:0000313" key="2">
    <source>
        <dbReference type="Proteomes" id="UP000236291"/>
    </source>
</evidence>
<evidence type="ECO:0000313" key="1">
    <source>
        <dbReference type="EMBL" id="PNX68728.1"/>
    </source>
</evidence>
<dbReference type="EMBL" id="ASHM01233195">
    <property type="protein sequence ID" value="PNX68728.1"/>
    <property type="molecule type" value="Genomic_DNA"/>
</dbReference>
<dbReference type="AlphaFoldDB" id="A0A2K3KR16"/>
<organism evidence="1 2">
    <name type="scientific">Trifolium pratense</name>
    <name type="common">Red clover</name>
    <dbReference type="NCBI Taxonomy" id="57577"/>
    <lineage>
        <taxon>Eukaryota</taxon>
        <taxon>Viridiplantae</taxon>
        <taxon>Streptophyta</taxon>
        <taxon>Embryophyta</taxon>
        <taxon>Tracheophyta</taxon>
        <taxon>Spermatophyta</taxon>
        <taxon>Magnoliopsida</taxon>
        <taxon>eudicotyledons</taxon>
        <taxon>Gunneridae</taxon>
        <taxon>Pentapetalae</taxon>
        <taxon>rosids</taxon>
        <taxon>fabids</taxon>
        <taxon>Fabales</taxon>
        <taxon>Fabaceae</taxon>
        <taxon>Papilionoideae</taxon>
        <taxon>50 kb inversion clade</taxon>
        <taxon>NPAAA clade</taxon>
        <taxon>Hologalegina</taxon>
        <taxon>IRL clade</taxon>
        <taxon>Trifolieae</taxon>
        <taxon>Trifolium</taxon>
    </lineage>
</organism>
<name>A0A2K3KR16_TRIPR</name>
<comment type="caution">
    <text evidence="1">The sequence shown here is derived from an EMBL/GenBank/DDBJ whole genome shotgun (WGS) entry which is preliminary data.</text>
</comment>
<feature type="non-terminal residue" evidence="1">
    <location>
        <position position="65"/>
    </location>
</feature>
<sequence length="65" mass="7412">MEELQKGQELLKEEVNRLNPQMNLIIQILLGKEDNPLLYQSQAFPALKPWVVPPHPQQACLAPLP</sequence>
<proteinExistence type="predicted"/>
<dbReference type="Proteomes" id="UP000236291">
    <property type="component" value="Unassembled WGS sequence"/>
</dbReference>
<protein>
    <submittedName>
        <fullName evidence="1">Uncharacterized protein</fullName>
    </submittedName>
</protein>
<gene>
    <name evidence="1" type="ORF">L195_g064113</name>
</gene>
<reference evidence="1 2" key="1">
    <citation type="journal article" date="2014" name="Am. J. Bot.">
        <title>Genome assembly and annotation for red clover (Trifolium pratense; Fabaceae).</title>
        <authorList>
            <person name="Istvanek J."/>
            <person name="Jaros M."/>
            <person name="Krenek A."/>
            <person name="Repkova J."/>
        </authorList>
    </citation>
    <scope>NUCLEOTIDE SEQUENCE [LARGE SCALE GENOMIC DNA]</scope>
    <source>
        <strain evidence="2">cv. Tatra</strain>
        <tissue evidence="1">Young leaves</tissue>
    </source>
</reference>